<gene>
    <name evidence="1" type="ORF">LCGC14_1522990</name>
</gene>
<dbReference type="EMBL" id="LAZR01011322">
    <property type="protein sequence ID" value="KKM62308.1"/>
    <property type="molecule type" value="Genomic_DNA"/>
</dbReference>
<organism evidence="1">
    <name type="scientific">marine sediment metagenome</name>
    <dbReference type="NCBI Taxonomy" id="412755"/>
    <lineage>
        <taxon>unclassified sequences</taxon>
        <taxon>metagenomes</taxon>
        <taxon>ecological metagenomes</taxon>
    </lineage>
</organism>
<comment type="caution">
    <text evidence="1">The sequence shown here is derived from an EMBL/GenBank/DDBJ whole genome shotgun (WGS) entry which is preliminary data.</text>
</comment>
<name>A0A0F9IYC2_9ZZZZ</name>
<evidence type="ECO:0000313" key="1">
    <source>
        <dbReference type="EMBL" id="KKM62308.1"/>
    </source>
</evidence>
<proteinExistence type="predicted"/>
<sequence>MIAESKVVTNILKRNIDKGLPCSTDSFIDMLDQKANSVLRYRQRGIPSIKGSPPFLAVIM</sequence>
<accession>A0A0F9IYC2</accession>
<reference evidence="1" key="1">
    <citation type="journal article" date="2015" name="Nature">
        <title>Complex archaea that bridge the gap between prokaryotes and eukaryotes.</title>
        <authorList>
            <person name="Spang A."/>
            <person name="Saw J.H."/>
            <person name="Jorgensen S.L."/>
            <person name="Zaremba-Niedzwiedzka K."/>
            <person name="Martijn J."/>
            <person name="Lind A.E."/>
            <person name="van Eijk R."/>
            <person name="Schleper C."/>
            <person name="Guy L."/>
            <person name="Ettema T.J."/>
        </authorList>
    </citation>
    <scope>NUCLEOTIDE SEQUENCE</scope>
</reference>
<dbReference type="AlphaFoldDB" id="A0A0F9IYC2"/>
<protein>
    <submittedName>
        <fullName evidence="1">Uncharacterized protein</fullName>
    </submittedName>
</protein>